<dbReference type="SUPFAM" id="SSF57783">
    <property type="entry name" value="Zinc beta-ribbon"/>
    <property type="match status" value="1"/>
</dbReference>
<dbReference type="Gene3D" id="3.90.980.10">
    <property type="entry name" value="DNA primase, catalytic core, N-terminal domain"/>
    <property type="match status" value="1"/>
</dbReference>
<feature type="domain" description="Zinc finger CHC2-type" evidence="4">
    <location>
        <begin position="43"/>
        <end position="91"/>
    </location>
</feature>
<dbReference type="Gene3D" id="3.90.580.10">
    <property type="entry name" value="Zinc finger, CHC2-type domain"/>
    <property type="match status" value="1"/>
</dbReference>
<reference evidence="5 6" key="1">
    <citation type="submission" date="2017-11" db="EMBL/GenBank/DDBJ databases">
        <title>Animal gut microbial communities from fecal samples from Wisconsin, USA.</title>
        <authorList>
            <person name="Neumann A."/>
        </authorList>
    </citation>
    <scope>NUCLEOTIDE SEQUENCE [LARGE SCALE GENOMIC DNA]</scope>
    <source>
        <strain evidence="5 6">UWS3</strain>
    </source>
</reference>
<dbReference type="Gene3D" id="3.40.1360.10">
    <property type="match status" value="1"/>
</dbReference>
<accession>A0A2M9AA80</accession>
<evidence type="ECO:0000259" key="4">
    <source>
        <dbReference type="SMART" id="SM00400"/>
    </source>
</evidence>
<dbReference type="GO" id="GO:0006269">
    <property type="term" value="P:DNA replication, synthesis of primer"/>
    <property type="evidence" value="ECO:0007669"/>
    <property type="project" value="TreeGrafter"/>
</dbReference>
<dbReference type="RefSeq" id="WP_100426437.1">
    <property type="nucleotide sequence ID" value="NZ_PGEX01000001.1"/>
</dbReference>
<organism evidence="5 6">
    <name type="scientific">Hallerella succinigenes</name>
    <dbReference type="NCBI Taxonomy" id="1896222"/>
    <lineage>
        <taxon>Bacteria</taxon>
        <taxon>Pseudomonadati</taxon>
        <taxon>Fibrobacterota</taxon>
        <taxon>Fibrobacteria</taxon>
        <taxon>Fibrobacterales</taxon>
        <taxon>Fibrobacteraceae</taxon>
        <taxon>Hallerella</taxon>
    </lineage>
</organism>
<dbReference type="OrthoDB" id="9804281at2"/>
<evidence type="ECO:0000313" key="5">
    <source>
        <dbReference type="EMBL" id="PJJ42588.1"/>
    </source>
</evidence>
<comment type="caution">
    <text evidence="5">The sequence shown here is derived from an EMBL/GenBank/DDBJ whole genome shotgun (WGS) entry which is preliminary data.</text>
</comment>
<dbReference type="PANTHER" id="PTHR30313">
    <property type="entry name" value="DNA PRIMASE"/>
    <property type="match status" value="1"/>
</dbReference>
<dbReference type="SUPFAM" id="SSF56731">
    <property type="entry name" value="DNA primase core"/>
    <property type="match status" value="1"/>
</dbReference>
<dbReference type="InterPro" id="IPR050219">
    <property type="entry name" value="DnaG_primase"/>
</dbReference>
<keyword evidence="6" id="KW-1185">Reference proteome</keyword>
<keyword evidence="2" id="KW-0863">Zinc-finger</keyword>
<keyword evidence="1" id="KW-0479">Metal-binding</keyword>
<evidence type="ECO:0000256" key="1">
    <source>
        <dbReference type="ARBA" id="ARBA00022723"/>
    </source>
</evidence>
<proteinExistence type="predicted"/>
<dbReference type="InterPro" id="IPR037068">
    <property type="entry name" value="DNA_primase_core_N_sf"/>
</dbReference>
<evidence type="ECO:0000256" key="3">
    <source>
        <dbReference type="ARBA" id="ARBA00022833"/>
    </source>
</evidence>
<dbReference type="GO" id="GO:0003899">
    <property type="term" value="F:DNA-directed RNA polymerase activity"/>
    <property type="evidence" value="ECO:0007669"/>
    <property type="project" value="InterPro"/>
</dbReference>
<dbReference type="AlphaFoldDB" id="A0A2M9AA80"/>
<dbReference type="EMBL" id="PGEX01000001">
    <property type="protein sequence ID" value="PJJ42588.1"/>
    <property type="molecule type" value="Genomic_DNA"/>
</dbReference>
<sequence>MTAERIDLEALKSTISITQVAERLGHSVVRGKIRCPYAMRHAHGDRTPSVSISESKGLFNCWVCPDVRGDVIKLVEISKNLDFKGAISWLQNEFGMPTGNSNEALPMPMIKVVHKAPEPEIDPILRAKIILAFFEKLSPVEGSPAAPWLIKRRIFKKTWEKMRLRVITDYDRVNRSLLDQFGLEVLQKAGLFNDKGNLRYYKHRLLFPYLDTKVIPRFFQARSIEPDTQPKELNLRGQVPFPFHVSLLDGEPGWIYLCEGCVDTLTMIDRGFPAVGIPGVKSFKPEWANLFKNKNVIVCLDQDEAGRAMTRVVVDVLQKAGIKASPLGEGITVESFKMAEGQDINSWFGGKK</sequence>
<dbReference type="SMART" id="SM00400">
    <property type="entry name" value="ZnF_CHCC"/>
    <property type="match status" value="1"/>
</dbReference>
<dbReference type="Pfam" id="PF13155">
    <property type="entry name" value="Toprim_2"/>
    <property type="match status" value="1"/>
</dbReference>
<evidence type="ECO:0000313" key="6">
    <source>
        <dbReference type="Proteomes" id="UP000231134"/>
    </source>
</evidence>
<dbReference type="GO" id="GO:0003677">
    <property type="term" value="F:DNA binding"/>
    <property type="evidence" value="ECO:0007669"/>
    <property type="project" value="InterPro"/>
</dbReference>
<dbReference type="InterPro" id="IPR002694">
    <property type="entry name" value="Znf_CHC2"/>
</dbReference>
<keyword evidence="3" id="KW-0862">Zinc</keyword>
<dbReference type="GO" id="GO:0005737">
    <property type="term" value="C:cytoplasm"/>
    <property type="evidence" value="ECO:0007669"/>
    <property type="project" value="TreeGrafter"/>
</dbReference>
<dbReference type="Pfam" id="PF01807">
    <property type="entry name" value="Zn_ribbon_DnaG"/>
    <property type="match status" value="1"/>
</dbReference>
<dbReference type="GO" id="GO:0008270">
    <property type="term" value="F:zinc ion binding"/>
    <property type="evidence" value="ECO:0007669"/>
    <property type="project" value="UniProtKB-KW"/>
</dbReference>
<dbReference type="Proteomes" id="UP000231134">
    <property type="component" value="Unassembled WGS sequence"/>
</dbReference>
<gene>
    <name evidence="5" type="ORF">BGX16_2623</name>
</gene>
<evidence type="ECO:0000256" key="2">
    <source>
        <dbReference type="ARBA" id="ARBA00022771"/>
    </source>
</evidence>
<dbReference type="PANTHER" id="PTHR30313:SF2">
    <property type="entry name" value="DNA PRIMASE"/>
    <property type="match status" value="1"/>
</dbReference>
<name>A0A2M9AA80_9BACT</name>
<dbReference type="InterPro" id="IPR036977">
    <property type="entry name" value="DNA_primase_Znf_CHC2"/>
</dbReference>
<protein>
    <submittedName>
        <fullName evidence="5">CHC2-type zinc finger protein</fullName>
    </submittedName>
</protein>